<reference evidence="1 2" key="1">
    <citation type="journal article" date="2021" name="Plant Biotechnol. J.">
        <title>Multi-omics assisted identification of the key and species-specific regulatory components of drought-tolerant mechanisms in Gossypium stocksii.</title>
        <authorList>
            <person name="Yu D."/>
            <person name="Ke L."/>
            <person name="Zhang D."/>
            <person name="Wu Y."/>
            <person name="Sun Y."/>
            <person name="Mei J."/>
            <person name="Sun J."/>
            <person name="Sun Y."/>
        </authorList>
    </citation>
    <scope>NUCLEOTIDE SEQUENCE [LARGE SCALE GENOMIC DNA]</scope>
    <source>
        <strain evidence="2">cv. E1</strain>
        <tissue evidence="1">Leaf</tissue>
    </source>
</reference>
<evidence type="ECO:0000313" key="1">
    <source>
        <dbReference type="EMBL" id="KAH1121115.1"/>
    </source>
</evidence>
<accession>A0A9D4AI35</accession>
<keyword evidence="2" id="KW-1185">Reference proteome</keyword>
<protein>
    <submittedName>
        <fullName evidence="1">Uncharacterized protein</fullName>
    </submittedName>
</protein>
<dbReference type="EMBL" id="JAIQCV010000002">
    <property type="protein sequence ID" value="KAH1121115.1"/>
    <property type="molecule type" value="Genomic_DNA"/>
</dbReference>
<dbReference type="OrthoDB" id="10430206at2759"/>
<evidence type="ECO:0000313" key="2">
    <source>
        <dbReference type="Proteomes" id="UP000828251"/>
    </source>
</evidence>
<name>A0A9D4AI35_9ROSI</name>
<dbReference type="AlphaFoldDB" id="A0A9D4AI35"/>
<comment type="caution">
    <text evidence="1">The sequence shown here is derived from an EMBL/GenBank/DDBJ whole genome shotgun (WGS) entry which is preliminary data.</text>
</comment>
<gene>
    <name evidence="1" type="ORF">J1N35_004275</name>
</gene>
<dbReference type="Proteomes" id="UP000828251">
    <property type="component" value="Unassembled WGS sequence"/>
</dbReference>
<proteinExistence type="predicted"/>
<sequence length="153" mass="17247">MPEHSNKPPCDSYEMPLCETTRTDTSKVLSNMLDMMAQMKQEIFEALLPKKEDMSSAHNSSHENPCIADGNHENYDYGDELNIIETVSDPIDIAAELTVKVEAEDELTTNMELKPILNKSVEKSIHFLAIVKKVPTEEVNEFDSILFDNNSKA</sequence>
<organism evidence="1 2">
    <name type="scientific">Gossypium stocksii</name>
    <dbReference type="NCBI Taxonomy" id="47602"/>
    <lineage>
        <taxon>Eukaryota</taxon>
        <taxon>Viridiplantae</taxon>
        <taxon>Streptophyta</taxon>
        <taxon>Embryophyta</taxon>
        <taxon>Tracheophyta</taxon>
        <taxon>Spermatophyta</taxon>
        <taxon>Magnoliopsida</taxon>
        <taxon>eudicotyledons</taxon>
        <taxon>Gunneridae</taxon>
        <taxon>Pentapetalae</taxon>
        <taxon>rosids</taxon>
        <taxon>malvids</taxon>
        <taxon>Malvales</taxon>
        <taxon>Malvaceae</taxon>
        <taxon>Malvoideae</taxon>
        <taxon>Gossypium</taxon>
    </lineage>
</organism>